<dbReference type="FunFam" id="3.20.20.70:FF:000059">
    <property type="entry name" value="N-ethylmaleimide reductase, FMN-linked"/>
    <property type="match status" value="1"/>
</dbReference>
<comment type="caution">
    <text evidence="5">The sequence shown here is derived from an EMBL/GenBank/DDBJ whole genome shotgun (WGS) entry which is preliminary data.</text>
</comment>
<dbReference type="EMBL" id="JAPDRN010000010">
    <property type="protein sequence ID" value="KAJ9642088.1"/>
    <property type="molecule type" value="Genomic_DNA"/>
</dbReference>
<evidence type="ECO:0000256" key="3">
    <source>
        <dbReference type="ARBA" id="ARBA00023002"/>
    </source>
</evidence>
<evidence type="ECO:0000256" key="2">
    <source>
        <dbReference type="ARBA" id="ARBA00005979"/>
    </source>
</evidence>
<gene>
    <name evidence="5" type="ORF">H2204_002457</name>
</gene>
<evidence type="ECO:0000256" key="1">
    <source>
        <dbReference type="ARBA" id="ARBA00001917"/>
    </source>
</evidence>
<feature type="domain" description="NADH:flavin oxidoreductase/NADH oxidase N-terminal" evidence="4">
    <location>
        <begin position="18"/>
        <end position="381"/>
    </location>
</feature>
<dbReference type="InterPro" id="IPR001155">
    <property type="entry name" value="OxRdtase_FMN_N"/>
</dbReference>
<sequence length="411" mass="44744">MPSRTSPTGFKPLEDTLLFKPLKLGAINLEHRVMMAPLTRMRGSKESDGVYVPNDLVIEYYSQRASKGGFQLTEACPISRLSCGYPGVPGIFTKGQISGWKKVTDAVHAKGGFIYCQLWHVGRATVPAFLGGEDAVSSSNIPISGKALDGSDYSSTPPKPLSVEGIQGIVHEHAAAAKRAMEAGFDGVEIHGANGYLLDQFLHDNVNNRTDSYGGSVENRCRFPLEVIKAVTEAVGAAKVGIRLSPYNYFQDTKDSNPNAHWGYLCEQIASLPQANRPAYVHMVEPRFDEVLDESAKMLALQQPTQETSVASRATEGKPSLVPFRNILKKGGVHFIAAGNYNAENAAPKVEAGDADGIIFGRWFIANPDLPKRLSEGLPLNPYDRTTFYGADPPQKGYVDYPFYKETQVSA</sequence>
<evidence type="ECO:0000259" key="4">
    <source>
        <dbReference type="Pfam" id="PF00724"/>
    </source>
</evidence>
<dbReference type="GO" id="GO:0016628">
    <property type="term" value="F:oxidoreductase activity, acting on the CH-CH group of donors, NAD or NADP as acceptor"/>
    <property type="evidence" value="ECO:0007669"/>
    <property type="project" value="UniProtKB-ARBA"/>
</dbReference>
<dbReference type="InterPro" id="IPR045247">
    <property type="entry name" value="Oye-like"/>
</dbReference>
<keyword evidence="6" id="KW-1185">Reference proteome</keyword>
<comment type="similarity">
    <text evidence="2">Belongs to the NADH:flavin oxidoreductase/NADH oxidase family.</text>
</comment>
<proteinExistence type="inferred from homology"/>
<comment type="cofactor">
    <cofactor evidence="1">
        <name>FMN</name>
        <dbReference type="ChEBI" id="CHEBI:58210"/>
    </cofactor>
</comment>
<organism evidence="5 6">
    <name type="scientific">Knufia peltigerae</name>
    <dbReference type="NCBI Taxonomy" id="1002370"/>
    <lineage>
        <taxon>Eukaryota</taxon>
        <taxon>Fungi</taxon>
        <taxon>Dikarya</taxon>
        <taxon>Ascomycota</taxon>
        <taxon>Pezizomycotina</taxon>
        <taxon>Eurotiomycetes</taxon>
        <taxon>Chaetothyriomycetidae</taxon>
        <taxon>Chaetothyriales</taxon>
        <taxon>Trichomeriaceae</taxon>
        <taxon>Knufia</taxon>
    </lineage>
</organism>
<dbReference type="CDD" id="cd02933">
    <property type="entry name" value="OYE_like_FMN"/>
    <property type="match status" value="1"/>
</dbReference>
<dbReference type="Proteomes" id="UP001172681">
    <property type="component" value="Unassembled WGS sequence"/>
</dbReference>
<dbReference type="Gene3D" id="3.20.20.70">
    <property type="entry name" value="Aldolase class I"/>
    <property type="match status" value="1"/>
</dbReference>
<dbReference type="SUPFAM" id="SSF51395">
    <property type="entry name" value="FMN-linked oxidoreductases"/>
    <property type="match status" value="1"/>
</dbReference>
<dbReference type="GO" id="GO:0003959">
    <property type="term" value="F:NADPH dehydrogenase activity"/>
    <property type="evidence" value="ECO:0007669"/>
    <property type="project" value="TreeGrafter"/>
</dbReference>
<accession>A0AA38YAS1</accession>
<name>A0AA38YAS1_9EURO</name>
<dbReference type="PANTHER" id="PTHR22893:SF129">
    <property type="entry name" value="FLAVIN OXIDOREDUCTASE HXNT"/>
    <property type="match status" value="1"/>
</dbReference>
<dbReference type="AlphaFoldDB" id="A0AA38YAS1"/>
<dbReference type="PANTHER" id="PTHR22893">
    <property type="entry name" value="NADH OXIDOREDUCTASE-RELATED"/>
    <property type="match status" value="1"/>
</dbReference>
<dbReference type="GO" id="GO:0010181">
    <property type="term" value="F:FMN binding"/>
    <property type="evidence" value="ECO:0007669"/>
    <property type="project" value="InterPro"/>
</dbReference>
<protein>
    <recommendedName>
        <fullName evidence="4">NADH:flavin oxidoreductase/NADH oxidase N-terminal domain-containing protein</fullName>
    </recommendedName>
</protein>
<evidence type="ECO:0000313" key="6">
    <source>
        <dbReference type="Proteomes" id="UP001172681"/>
    </source>
</evidence>
<keyword evidence="3" id="KW-0560">Oxidoreductase</keyword>
<dbReference type="InterPro" id="IPR013785">
    <property type="entry name" value="Aldolase_TIM"/>
</dbReference>
<reference evidence="5" key="1">
    <citation type="submission" date="2022-10" db="EMBL/GenBank/DDBJ databases">
        <title>Culturing micro-colonial fungi from biological soil crusts in the Mojave desert and describing Neophaeococcomyces mojavensis, and introducing the new genera and species Taxawa tesnikishii.</title>
        <authorList>
            <person name="Kurbessoian T."/>
            <person name="Stajich J.E."/>
        </authorList>
    </citation>
    <scope>NUCLEOTIDE SEQUENCE</scope>
    <source>
        <strain evidence="5">TK_35</strain>
    </source>
</reference>
<dbReference type="Pfam" id="PF00724">
    <property type="entry name" value="Oxidored_FMN"/>
    <property type="match status" value="1"/>
</dbReference>
<dbReference type="GO" id="GO:0005829">
    <property type="term" value="C:cytosol"/>
    <property type="evidence" value="ECO:0007669"/>
    <property type="project" value="UniProtKB-ARBA"/>
</dbReference>
<evidence type="ECO:0000313" key="5">
    <source>
        <dbReference type="EMBL" id="KAJ9642088.1"/>
    </source>
</evidence>